<name>A0A9D9EA51_9LACO</name>
<sequence length="92" mass="11247">MLNHTKIFLKDHGFKYEKKYIRPMLVAQHVYVMHFGKDGKLNNRLVVKYSHGIFSGLKIYEYDLRLHKQHNPRIFYTEKELLKYLETHLLNR</sequence>
<proteinExistence type="predicted"/>
<protein>
    <submittedName>
        <fullName evidence="1">Uncharacterized protein</fullName>
    </submittedName>
</protein>
<organism evidence="1 2">
    <name type="scientific">Candidatus Gallilactobacillus intestinavium</name>
    <dbReference type="NCBI Taxonomy" id="2840838"/>
    <lineage>
        <taxon>Bacteria</taxon>
        <taxon>Bacillati</taxon>
        <taxon>Bacillota</taxon>
        <taxon>Bacilli</taxon>
        <taxon>Lactobacillales</taxon>
        <taxon>Lactobacillaceae</taxon>
        <taxon>Lactobacillaceae incertae sedis</taxon>
        <taxon>Candidatus Gallilactobacillus</taxon>
    </lineage>
</organism>
<dbReference type="AlphaFoldDB" id="A0A9D9EA51"/>
<comment type="caution">
    <text evidence="1">The sequence shown here is derived from an EMBL/GenBank/DDBJ whole genome shotgun (WGS) entry which is preliminary data.</text>
</comment>
<dbReference type="Proteomes" id="UP000823614">
    <property type="component" value="Unassembled WGS sequence"/>
</dbReference>
<gene>
    <name evidence="1" type="ORF">IAA89_03540</name>
</gene>
<accession>A0A9D9EA51</accession>
<evidence type="ECO:0000313" key="2">
    <source>
        <dbReference type="Proteomes" id="UP000823614"/>
    </source>
</evidence>
<reference evidence="1" key="1">
    <citation type="submission" date="2020-10" db="EMBL/GenBank/DDBJ databases">
        <authorList>
            <person name="Gilroy R."/>
        </authorList>
    </citation>
    <scope>NUCLEOTIDE SEQUENCE</scope>
    <source>
        <strain evidence="1">C6-149</strain>
    </source>
</reference>
<dbReference type="EMBL" id="JADIMP010000057">
    <property type="protein sequence ID" value="MBO8441504.1"/>
    <property type="molecule type" value="Genomic_DNA"/>
</dbReference>
<evidence type="ECO:0000313" key="1">
    <source>
        <dbReference type="EMBL" id="MBO8441504.1"/>
    </source>
</evidence>
<reference evidence="1" key="2">
    <citation type="journal article" date="2021" name="PeerJ">
        <title>Extensive microbial diversity within the chicken gut microbiome revealed by metagenomics and culture.</title>
        <authorList>
            <person name="Gilroy R."/>
            <person name="Ravi A."/>
            <person name="Getino M."/>
            <person name="Pursley I."/>
            <person name="Horton D.L."/>
            <person name="Alikhan N.F."/>
            <person name="Baker D."/>
            <person name="Gharbi K."/>
            <person name="Hall N."/>
            <person name="Watson M."/>
            <person name="Adriaenssens E.M."/>
            <person name="Foster-Nyarko E."/>
            <person name="Jarju S."/>
            <person name="Secka A."/>
            <person name="Antonio M."/>
            <person name="Oren A."/>
            <person name="Chaudhuri R.R."/>
            <person name="La Ragione R."/>
            <person name="Hildebrand F."/>
            <person name="Pallen M.J."/>
        </authorList>
    </citation>
    <scope>NUCLEOTIDE SEQUENCE</scope>
    <source>
        <strain evidence="1">C6-149</strain>
    </source>
</reference>